<evidence type="ECO:0000313" key="2">
    <source>
        <dbReference type="Proteomes" id="UP001241472"/>
    </source>
</evidence>
<proteinExistence type="predicted"/>
<protein>
    <recommendedName>
        <fullName evidence="3">DUF4198 domain-containing protein</fullName>
    </recommendedName>
</protein>
<dbReference type="EMBL" id="JAUSRF010000001">
    <property type="protein sequence ID" value="MDP9835465.1"/>
    <property type="molecule type" value="Genomic_DNA"/>
</dbReference>
<name>A0ABT9PLY0_9HYPH</name>
<organism evidence="1 2">
    <name type="scientific">Neorhizobium huautlense</name>
    <dbReference type="NCBI Taxonomy" id="67774"/>
    <lineage>
        <taxon>Bacteria</taxon>
        <taxon>Pseudomonadati</taxon>
        <taxon>Pseudomonadota</taxon>
        <taxon>Alphaproteobacteria</taxon>
        <taxon>Hyphomicrobiales</taxon>
        <taxon>Rhizobiaceae</taxon>
        <taxon>Rhizobium/Agrobacterium group</taxon>
        <taxon>Neorhizobium</taxon>
    </lineage>
</organism>
<evidence type="ECO:0000313" key="1">
    <source>
        <dbReference type="EMBL" id="MDP9835465.1"/>
    </source>
</evidence>
<gene>
    <name evidence="1" type="ORF">J2T09_000206</name>
</gene>
<accession>A0ABT9PLY0</accession>
<dbReference type="RefSeq" id="WP_306830131.1">
    <property type="nucleotide sequence ID" value="NZ_JAUSRF010000001.1"/>
</dbReference>
<dbReference type="Pfam" id="PF10670">
    <property type="entry name" value="DUF4198"/>
    <property type="match status" value="1"/>
</dbReference>
<sequence length="275" mass="30589">MATGHCRTGASGQWTRVYPVCAFLLLVAGRADAHDFWIEPSSFRPKPGSVVSVGLRVGENFIGDPVRRHSSLIKRFTVLQGEEEQPISGSDNIDPAGLFEAEGQETALIVYEGGGSQVDLPAKRFDDYLIQNGLSEIVAERARRGEQDRAGRERFYRNAKAVLAGRYRNDRVTIPIGLRYEIVPLEDPTGETATLDMQLLFNGEPLSGAQVEAISRDWPKAGIVMQSDAEGKVRMHLPQAGVWMIRSVHMRRAGWFSDVDWESDWASLTFERLGD</sequence>
<dbReference type="InterPro" id="IPR019613">
    <property type="entry name" value="DUF4198"/>
</dbReference>
<evidence type="ECO:0008006" key="3">
    <source>
        <dbReference type="Google" id="ProtNLM"/>
    </source>
</evidence>
<keyword evidence="2" id="KW-1185">Reference proteome</keyword>
<dbReference type="Proteomes" id="UP001241472">
    <property type="component" value="Unassembled WGS sequence"/>
</dbReference>
<reference evidence="1 2" key="1">
    <citation type="submission" date="2023-07" db="EMBL/GenBank/DDBJ databases">
        <title>Sorghum-associated microbial communities from plants grown in Nebraska, USA.</title>
        <authorList>
            <person name="Schachtman D."/>
        </authorList>
    </citation>
    <scope>NUCLEOTIDE SEQUENCE [LARGE SCALE GENOMIC DNA]</scope>
    <source>
        <strain evidence="1 2">DS1307</strain>
    </source>
</reference>
<comment type="caution">
    <text evidence="1">The sequence shown here is derived from an EMBL/GenBank/DDBJ whole genome shotgun (WGS) entry which is preliminary data.</text>
</comment>